<evidence type="ECO:0000256" key="2">
    <source>
        <dbReference type="SAM" id="MobiDB-lite"/>
    </source>
</evidence>
<feature type="domain" description="PI-PLC Y-box" evidence="3">
    <location>
        <begin position="70"/>
        <end position="161"/>
    </location>
</feature>
<dbReference type="GO" id="GO:0048015">
    <property type="term" value="P:phosphatidylinositol-mediated signaling"/>
    <property type="evidence" value="ECO:0007669"/>
    <property type="project" value="TreeGrafter"/>
</dbReference>
<dbReference type="SMART" id="SM00149">
    <property type="entry name" value="PLCYc"/>
    <property type="match status" value="1"/>
</dbReference>
<keyword evidence="5" id="KW-1185">Reference proteome</keyword>
<reference evidence="4" key="1">
    <citation type="journal article" date="2023" name="Mol. Phylogenet. Evol.">
        <title>Genome-scale phylogeny and comparative genomics of the fungal order Sordariales.</title>
        <authorList>
            <person name="Hensen N."/>
            <person name="Bonometti L."/>
            <person name="Westerberg I."/>
            <person name="Brannstrom I.O."/>
            <person name="Guillou S."/>
            <person name="Cros-Aarteil S."/>
            <person name="Calhoun S."/>
            <person name="Haridas S."/>
            <person name="Kuo A."/>
            <person name="Mondo S."/>
            <person name="Pangilinan J."/>
            <person name="Riley R."/>
            <person name="LaButti K."/>
            <person name="Andreopoulos B."/>
            <person name="Lipzen A."/>
            <person name="Chen C."/>
            <person name="Yan M."/>
            <person name="Daum C."/>
            <person name="Ng V."/>
            <person name="Clum A."/>
            <person name="Steindorff A."/>
            <person name="Ohm R.A."/>
            <person name="Martin F."/>
            <person name="Silar P."/>
            <person name="Natvig D.O."/>
            <person name="Lalanne C."/>
            <person name="Gautier V."/>
            <person name="Ament-Velasquez S.L."/>
            <person name="Kruys A."/>
            <person name="Hutchinson M.I."/>
            <person name="Powell A.J."/>
            <person name="Barry K."/>
            <person name="Miller A.N."/>
            <person name="Grigoriev I.V."/>
            <person name="Debuchy R."/>
            <person name="Gladieux P."/>
            <person name="Hiltunen Thoren M."/>
            <person name="Johannesson H."/>
        </authorList>
    </citation>
    <scope>NUCLEOTIDE SEQUENCE</scope>
    <source>
        <strain evidence="4">CBS 955.72</strain>
    </source>
</reference>
<dbReference type="EC" id="3.1.4.11" evidence="1"/>
<evidence type="ECO:0000259" key="3">
    <source>
        <dbReference type="PROSITE" id="PS50008"/>
    </source>
</evidence>
<dbReference type="EMBL" id="JAUIQD010000003">
    <property type="protein sequence ID" value="KAK3356877.1"/>
    <property type="molecule type" value="Genomic_DNA"/>
</dbReference>
<dbReference type="PRINTS" id="PR00390">
    <property type="entry name" value="PHPHLIPASEC"/>
</dbReference>
<dbReference type="InterPro" id="IPR001711">
    <property type="entry name" value="PLipase_C_Pinositol-sp_Y"/>
</dbReference>
<proteinExistence type="predicted"/>
<accession>A0AAJ0MFN7</accession>
<keyword evidence="1" id="KW-0442">Lipid degradation</keyword>
<sequence length="260" mass="29520">MKAEWAGLLLEKPIPSCDPDERQPLLEELSNKILIKVKLADDSPERRAQRSRALQHFYGLNSLTLRSPSHVFSLEEAVFAILIQDRFRNNTQSIKEHNRNFFMRIYPRGTRIECSNPTPGIFWQHGVQMVSMNCQKTDEGMMLNDAMFADTNGWVLKPSVLPGDNEARKTPHLSITILAGHSLPLPQTDSRSRFITADKKFRPYVQATLYLAKTEEETVLADSCETPSGEGDDSPDWGRDAEPLEFTDLPGMVEELSFLR</sequence>
<dbReference type="InterPro" id="IPR017946">
    <property type="entry name" value="PLC-like_Pdiesterase_TIM-brl"/>
</dbReference>
<dbReference type="GO" id="GO:0004435">
    <property type="term" value="F:phosphatidylinositol-4,5-bisphosphate phospholipase C activity"/>
    <property type="evidence" value="ECO:0007669"/>
    <property type="project" value="UniProtKB-EC"/>
</dbReference>
<dbReference type="GO" id="GO:0016042">
    <property type="term" value="P:lipid catabolic process"/>
    <property type="evidence" value="ECO:0007669"/>
    <property type="project" value="UniProtKB-KW"/>
</dbReference>
<feature type="region of interest" description="Disordered" evidence="2">
    <location>
        <begin position="220"/>
        <end position="246"/>
    </location>
</feature>
<evidence type="ECO:0000256" key="1">
    <source>
        <dbReference type="RuleBase" id="RU361133"/>
    </source>
</evidence>
<dbReference type="SUPFAM" id="SSF51695">
    <property type="entry name" value="PLC-like phosphodiesterases"/>
    <property type="match status" value="1"/>
</dbReference>
<dbReference type="Gene3D" id="3.20.20.190">
    <property type="entry name" value="Phosphatidylinositol (PI) phosphodiesterase"/>
    <property type="match status" value="1"/>
</dbReference>
<dbReference type="GO" id="GO:0051209">
    <property type="term" value="P:release of sequestered calcium ion into cytosol"/>
    <property type="evidence" value="ECO:0007669"/>
    <property type="project" value="TreeGrafter"/>
</dbReference>
<dbReference type="Proteomes" id="UP001275084">
    <property type="component" value="Unassembled WGS sequence"/>
</dbReference>
<dbReference type="InterPro" id="IPR001192">
    <property type="entry name" value="PI-PLC_fam"/>
</dbReference>
<dbReference type="AlphaFoldDB" id="A0AAJ0MFN7"/>
<protein>
    <recommendedName>
        <fullName evidence="1">Phosphoinositide phospholipase C</fullName>
        <ecNumber evidence="1">3.1.4.11</ecNumber>
    </recommendedName>
</protein>
<dbReference type="Pfam" id="PF00387">
    <property type="entry name" value="PI-PLC-Y"/>
    <property type="match status" value="1"/>
</dbReference>
<evidence type="ECO:0000313" key="5">
    <source>
        <dbReference type="Proteomes" id="UP001275084"/>
    </source>
</evidence>
<organism evidence="4 5">
    <name type="scientific">Lasiosphaeria hispida</name>
    <dbReference type="NCBI Taxonomy" id="260671"/>
    <lineage>
        <taxon>Eukaryota</taxon>
        <taxon>Fungi</taxon>
        <taxon>Dikarya</taxon>
        <taxon>Ascomycota</taxon>
        <taxon>Pezizomycotina</taxon>
        <taxon>Sordariomycetes</taxon>
        <taxon>Sordariomycetidae</taxon>
        <taxon>Sordariales</taxon>
        <taxon>Lasiosphaeriaceae</taxon>
        <taxon>Lasiosphaeria</taxon>
    </lineage>
</organism>
<evidence type="ECO:0000313" key="4">
    <source>
        <dbReference type="EMBL" id="KAK3356877.1"/>
    </source>
</evidence>
<dbReference type="PANTHER" id="PTHR10336">
    <property type="entry name" value="PHOSPHOINOSITIDE-SPECIFIC PHOSPHOLIPASE C FAMILY PROTEIN"/>
    <property type="match status" value="1"/>
</dbReference>
<keyword evidence="1" id="KW-0443">Lipid metabolism</keyword>
<comment type="caution">
    <text evidence="4">The sequence shown here is derived from an EMBL/GenBank/DDBJ whole genome shotgun (WGS) entry which is preliminary data.</text>
</comment>
<gene>
    <name evidence="4" type="ORF">B0T25DRAFT_566210</name>
</gene>
<dbReference type="PROSITE" id="PS50008">
    <property type="entry name" value="PIPLC_Y_DOMAIN"/>
    <property type="match status" value="1"/>
</dbReference>
<comment type="catalytic activity">
    <reaction evidence="1">
        <text>a 1,2-diacyl-sn-glycero-3-phospho-(1D-myo-inositol-4,5-bisphosphate) + H2O = 1D-myo-inositol 1,4,5-trisphosphate + a 1,2-diacyl-sn-glycerol + H(+)</text>
        <dbReference type="Rhea" id="RHEA:33179"/>
        <dbReference type="ChEBI" id="CHEBI:15377"/>
        <dbReference type="ChEBI" id="CHEBI:15378"/>
        <dbReference type="ChEBI" id="CHEBI:17815"/>
        <dbReference type="ChEBI" id="CHEBI:58456"/>
        <dbReference type="ChEBI" id="CHEBI:203600"/>
        <dbReference type="EC" id="3.1.4.11"/>
    </reaction>
</comment>
<keyword evidence="1" id="KW-0378">Hydrolase</keyword>
<name>A0AAJ0MFN7_9PEZI</name>
<dbReference type="PANTHER" id="PTHR10336:SF82">
    <property type="entry name" value="PHOSPHOINOSITIDE PHOSPHOLIPASE C"/>
    <property type="match status" value="1"/>
</dbReference>
<reference evidence="4" key="2">
    <citation type="submission" date="2023-06" db="EMBL/GenBank/DDBJ databases">
        <authorList>
            <consortium name="Lawrence Berkeley National Laboratory"/>
            <person name="Haridas S."/>
            <person name="Hensen N."/>
            <person name="Bonometti L."/>
            <person name="Westerberg I."/>
            <person name="Brannstrom I.O."/>
            <person name="Guillou S."/>
            <person name="Cros-Aarteil S."/>
            <person name="Calhoun S."/>
            <person name="Kuo A."/>
            <person name="Mondo S."/>
            <person name="Pangilinan J."/>
            <person name="Riley R."/>
            <person name="Labutti K."/>
            <person name="Andreopoulos B."/>
            <person name="Lipzen A."/>
            <person name="Chen C."/>
            <person name="Yanf M."/>
            <person name="Daum C."/>
            <person name="Ng V."/>
            <person name="Clum A."/>
            <person name="Steindorff A."/>
            <person name="Ohm R."/>
            <person name="Martin F."/>
            <person name="Silar P."/>
            <person name="Natvig D."/>
            <person name="Lalanne C."/>
            <person name="Gautier V."/>
            <person name="Ament-Velasquez S.L."/>
            <person name="Kruys A."/>
            <person name="Hutchinson M.I."/>
            <person name="Powell A.J."/>
            <person name="Barry K."/>
            <person name="Miller A.N."/>
            <person name="Grigoriev I.V."/>
            <person name="Debuchy R."/>
            <person name="Gladieux P."/>
            <person name="Thoren M.H."/>
            <person name="Johannesson H."/>
        </authorList>
    </citation>
    <scope>NUCLEOTIDE SEQUENCE</scope>
    <source>
        <strain evidence="4">CBS 955.72</strain>
    </source>
</reference>